<accession>A0A1J5Q4N0</accession>
<dbReference type="InterPro" id="IPR012337">
    <property type="entry name" value="RNaseH-like_sf"/>
</dbReference>
<dbReference type="HAMAP" id="MF_00651">
    <property type="entry name" value="Nuclease_YqgF"/>
    <property type="match status" value="1"/>
</dbReference>
<dbReference type="PANTHER" id="PTHR33317:SF4">
    <property type="entry name" value="POLYNUCLEOTIDYL TRANSFERASE, RIBONUCLEASE H-LIKE SUPERFAMILY PROTEIN"/>
    <property type="match status" value="1"/>
</dbReference>
<dbReference type="Pfam" id="PF03652">
    <property type="entry name" value="RuvX"/>
    <property type="match status" value="1"/>
</dbReference>
<dbReference type="EC" id="3.1.-.-" evidence="7"/>
<evidence type="ECO:0000256" key="4">
    <source>
        <dbReference type="ARBA" id="ARBA00022801"/>
    </source>
</evidence>
<feature type="region of interest" description="Disordered" evidence="5">
    <location>
        <begin position="1"/>
        <end position="42"/>
    </location>
</feature>
<gene>
    <name evidence="7" type="primary">yqgF_8</name>
    <name evidence="7" type="ORF">GALL_396010</name>
</gene>
<name>A0A1J5Q4N0_9ZZZZ</name>
<dbReference type="PANTHER" id="PTHR33317">
    <property type="entry name" value="POLYNUCLEOTIDYL TRANSFERASE, RIBONUCLEASE H-LIKE SUPERFAMILY PROTEIN"/>
    <property type="match status" value="1"/>
</dbReference>
<dbReference type="AlphaFoldDB" id="A0A1J5Q4N0"/>
<proteinExistence type="inferred from homology"/>
<evidence type="ECO:0000256" key="1">
    <source>
        <dbReference type="ARBA" id="ARBA00022490"/>
    </source>
</evidence>
<evidence type="ECO:0000256" key="3">
    <source>
        <dbReference type="ARBA" id="ARBA00022722"/>
    </source>
</evidence>
<dbReference type="GO" id="GO:0000967">
    <property type="term" value="P:rRNA 5'-end processing"/>
    <property type="evidence" value="ECO:0007669"/>
    <property type="project" value="TreeGrafter"/>
</dbReference>
<dbReference type="CDD" id="cd16964">
    <property type="entry name" value="YqgF"/>
    <property type="match status" value="1"/>
</dbReference>
<dbReference type="GO" id="GO:0016787">
    <property type="term" value="F:hydrolase activity"/>
    <property type="evidence" value="ECO:0007669"/>
    <property type="project" value="UniProtKB-KW"/>
</dbReference>
<dbReference type="Gene3D" id="3.30.420.140">
    <property type="entry name" value="YqgF/RNase H-like domain"/>
    <property type="match status" value="1"/>
</dbReference>
<feature type="domain" description="YqgF/RNase H-like" evidence="6">
    <location>
        <begin position="47"/>
        <end position="147"/>
    </location>
</feature>
<organism evidence="7">
    <name type="scientific">mine drainage metagenome</name>
    <dbReference type="NCBI Taxonomy" id="410659"/>
    <lineage>
        <taxon>unclassified sequences</taxon>
        <taxon>metagenomes</taxon>
        <taxon>ecological metagenomes</taxon>
    </lineage>
</organism>
<keyword evidence="1" id="KW-0963">Cytoplasm</keyword>
<protein>
    <submittedName>
        <fullName evidence="7">Putative holliday junction resolvase</fullName>
        <ecNumber evidence="7">3.1.-.-</ecNumber>
    </submittedName>
</protein>
<dbReference type="GO" id="GO:0004518">
    <property type="term" value="F:nuclease activity"/>
    <property type="evidence" value="ECO:0007669"/>
    <property type="project" value="UniProtKB-KW"/>
</dbReference>
<evidence type="ECO:0000256" key="2">
    <source>
        <dbReference type="ARBA" id="ARBA00022517"/>
    </source>
</evidence>
<dbReference type="EMBL" id="MLJW01001354">
    <property type="protein sequence ID" value="OIQ78689.1"/>
    <property type="molecule type" value="Genomic_DNA"/>
</dbReference>
<dbReference type="GO" id="GO:0005829">
    <property type="term" value="C:cytosol"/>
    <property type="evidence" value="ECO:0007669"/>
    <property type="project" value="TreeGrafter"/>
</dbReference>
<evidence type="ECO:0000256" key="5">
    <source>
        <dbReference type="SAM" id="MobiDB-lite"/>
    </source>
</evidence>
<evidence type="ECO:0000313" key="7">
    <source>
        <dbReference type="EMBL" id="OIQ78689.1"/>
    </source>
</evidence>
<keyword evidence="4 7" id="KW-0378">Hydrolase</keyword>
<dbReference type="SUPFAM" id="SSF53098">
    <property type="entry name" value="Ribonuclease H-like"/>
    <property type="match status" value="1"/>
</dbReference>
<evidence type="ECO:0000259" key="6">
    <source>
        <dbReference type="SMART" id="SM00732"/>
    </source>
</evidence>
<reference evidence="7" key="1">
    <citation type="submission" date="2016-10" db="EMBL/GenBank/DDBJ databases">
        <title>Sequence of Gallionella enrichment culture.</title>
        <authorList>
            <person name="Poehlein A."/>
            <person name="Muehling M."/>
            <person name="Daniel R."/>
        </authorList>
    </citation>
    <scope>NUCLEOTIDE SEQUENCE</scope>
</reference>
<dbReference type="InterPro" id="IPR005227">
    <property type="entry name" value="YqgF"/>
</dbReference>
<dbReference type="InterPro" id="IPR006641">
    <property type="entry name" value="YqgF/RNaseH-like_dom"/>
</dbReference>
<dbReference type="SMART" id="SM00732">
    <property type="entry name" value="YqgFc"/>
    <property type="match status" value="1"/>
</dbReference>
<dbReference type="InterPro" id="IPR037027">
    <property type="entry name" value="YqgF/RNaseH-like_dom_sf"/>
</dbReference>
<sequence>MPDRDRHLSRPVPPSKATTPAQDRPKAGSCPSGGSDGDAGARGQGNLTVLGFDYGSKRIGAAVGNSITRTATPLRTLRADRNDLKFDAIAALIREWQPQQLVVGLPLYPDGAEHDTTRLAQRFARQLQGRFGLPVALVDERYTSAVAEDAGADDLDTAAAQLIVEQYLQHLQP</sequence>
<dbReference type="NCBIfam" id="TIGR00250">
    <property type="entry name" value="RNAse_H_YqgF"/>
    <property type="match status" value="1"/>
</dbReference>
<keyword evidence="3" id="KW-0540">Nuclease</keyword>
<keyword evidence="2" id="KW-0690">Ribosome biogenesis</keyword>
<comment type="caution">
    <text evidence="7">The sequence shown here is derived from an EMBL/GenBank/DDBJ whole genome shotgun (WGS) entry which is preliminary data.</text>
</comment>